<sequence length="62" mass="6534">MTLTQALGALFLLLAITAEMLAFWLLPRLGVADPSAGLLAAALGGALAGGLLVWWLAEMRRR</sequence>
<accession>A0A5C4N9W7</accession>
<dbReference type="Proteomes" id="UP000305709">
    <property type="component" value="Unassembled WGS sequence"/>
</dbReference>
<feature type="transmembrane region" description="Helical" evidence="1">
    <location>
        <begin position="38"/>
        <end position="57"/>
    </location>
</feature>
<keyword evidence="1" id="KW-0812">Transmembrane</keyword>
<evidence type="ECO:0000313" key="2">
    <source>
        <dbReference type="EMBL" id="TNC63898.1"/>
    </source>
</evidence>
<organism evidence="2 3">
    <name type="scientific">Rubellimicrobium roseum</name>
    <dbReference type="NCBI Taxonomy" id="687525"/>
    <lineage>
        <taxon>Bacteria</taxon>
        <taxon>Pseudomonadati</taxon>
        <taxon>Pseudomonadota</taxon>
        <taxon>Alphaproteobacteria</taxon>
        <taxon>Rhodobacterales</taxon>
        <taxon>Roseobacteraceae</taxon>
        <taxon>Rubellimicrobium</taxon>
    </lineage>
</organism>
<keyword evidence="1" id="KW-1133">Transmembrane helix</keyword>
<dbReference type="AlphaFoldDB" id="A0A5C4N9W7"/>
<dbReference type="EMBL" id="VDFV01000046">
    <property type="protein sequence ID" value="TNC63898.1"/>
    <property type="molecule type" value="Genomic_DNA"/>
</dbReference>
<keyword evidence="1" id="KW-0472">Membrane</keyword>
<proteinExistence type="predicted"/>
<comment type="caution">
    <text evidence="2">The sequence shown here is derived from an EMBL/GenBank/DDBJ whole genome shotgun (WGS) entry which is preliminary data.</text>
</comment>
<name>A0A5C4N9W7_9RHOB</name>
<gene>
    <name evidence="2" type="ORF">FHG71_18930</name>
</gene>
<reference evidence="2 3" key="1">
    <citation type="submission" date="2019-06" db="EMBL/GenBank/DDBJ databases">
        <authorList>
            <person name="Jiang L."/>
        </authorList>
    </citation>
    <scope>NUCLEOTIDE SEQUENCE [LARGE SCALE GENOMIC DNA]</scope>
    <source>
        <strain evidence="2 3">YIM 48858</strain>
    </source>
</reference>
<evidence type="ECO:0000313" key="3">
    <source>
        <dbReference type="Proteomes" id="UP000305709"/>
    </source>
</evidence>
<dbReference type="RefSeq" id="WP_139083264.1">
    <property type="nucleotide sequence ID" value="NZ_VDFV01000046.1"/>
</dbReference>
<protein>
    <submittedName>
        <fullName evidence="2">Uncharacterized protein</fullName>
    </submittedName>
</protein>
<keyword evidence="3" id="KW-1185">Reference proteome</keyword>
<evidence type="ECO:0000256" key="1">
    <source>
        <dbReference type="SAM" id="Phobius"/>
    </source>
</evidence>